<proteinExistence type="predicted"/>
<protein>
    <submittedName>
        <fullName evidence="3">Uncharacterized protein</fullName>
    </submittedName>
</protein>
<name>A0A2T2NFW2_CORCC</name>
<feature type="compositionally biased region" description="Basic and acidic residues" evidence="1">
    <location>
        <begin position="621"/>
        <end position="630"/>
    </location>
</feature>
<feature type="region of interest" description="Disordered" evidence="1">
    <location>
        <begin position="355"/>
        <end position="408"/>
    </location>
</feature>
<feature type="compositionally biased region" description="Low complexity" evidence="1">
    <location>
        <begin position="44"/>
        <end position="57"/>
    </location>
</feature>
<organism evidence="3 4">
    <name type="scientific">Corynespora cassiicola Philippines</name>
    <dbReference type="NCBI Taxonomy" id="1448308"/>
    <lineage>
        <taxon>Eukaryota</taxon>
        <taxon>Fungi</taxon>
        <taxon>Dikarya</taxon>
        <taxon>Ascomycota</taxon>
        <taxon>Pezizomycotina</taxon>
        <taxon>Dothideomycetes</taxon>
        <taxon>Pleosporomycetidae</taxon>
        <taxon>Pleosporales</taxon>
        <taxon>Corynesporascaceae</taxon>
        <taxon>Corynespora</taxon>
    </lineage>
</organism>
<feature type="compositionally biased region" description="Basic residues" evidence="1">
    <location>
        <begin position="58"/>
        <end position="79"/>
    </location>
</feature>
<sequence length="859" mass="97570">MLGFRPLQVAKRKYAKVPADDASLDPEKQSYSSSSSSDDDSEYPDSSPASSRASSAHTHIHHTHPPRRRSRSRSHHHRPTTAVSAYSYRNPRAFTRYFGLAIGSTLLLFVFFLTHASWSSIRSAELGLHRGPAPKPVWESFPFLKRYHGGIRTLVARRENVAEYPTKADIDPDGVEDVVVIEKEGGLKEKRDAGKDEKKGIPDSVPFDPYPKYKSLEYVDEYGPVEECFLDDAQKVRVPGLRAYPGVTKGMPDNVLGSYELLGLRNDVCFERFGRLGPYGMGYSRKLGGTGAGMEGDREGAESVWKDVTEVDFRNVRWGEVLERCLEKNKARFRPMGEAGRNHFFQTMAIKGPDAEKAEGKVEGGKSTETKKPESVELDGKTKRDVEVEAKTTTAEDKSAASVKEQPKAKHSKLLPRTVVLIRTWWDYQYDDEDILALRALISELSIASGGEYQVHFLIHVKDDNKQIWADEGVYQEVLKNSLPAEFEGMGTLWSERQMGLIYGGVEETMYRGLPVHGAYRSTFMPVTYFAHQHPEFDYYWHWEMDVRYTGHYYHLFNQVSKWAEQQPRKGLWERNARFYVPAVHGSWEDFRQMVRVQTEHGTNSKANTWSSHLPPNPHMPEPETQKPEKPIWGPLLPQDYPDIEIDDAVKPPTTLAEDNYAWGVGEPADLIVFNPLFDPDHTNWILNNDVTGYNTTQGLPPRRTAINTSGRLSRRLLETMHREQALHRHTMFSEMWPASAALHHGLKAVFAPHPVFIDRKWPVQYLAAIFNNGRNGASGGARLSVFSDERQHNFLGTTWYYHAGFAPNLWKRWLGYKVDNDGGEREEVEGEGRMCLPGVLLHPVKQVDLVIEGGEKVE</sequence>
<feature type="compositionally biased region" description="Polar residues" evidence="1">
    <location>
        <begin position="602"/>
        <end position="614"/>
    </location>
</feature>
<evidence type="ECO:0000256" key="2">
    <source>
        <dbReference type="SAM" id="Phobius"/>
    </source>
</evidence>
<dbReference type="Proteomes" id="UP000240883">
    <property type="component" value="Unassembled WGS sequence"/>
</dbReference>
<keyword evidence="2" id="KW-0812">Transmembrane</keyword>
<feature type="transmembrane region" description="Helical" evidence="2">
    <location>
        <begin position="97"/>
        <end position="118"/>
    </location>
</feature>
<dbReference type="STRING" id="1448308.A0A2T2NFW2"/>
<dbReference type="InterPro" id="IPR021822">
    <property type="entry name" value="DUF3405"/>
</dbReference>
<evidence type="ECO:0000313" key="4">
    <source>
        <dbReference type="Proteomes" id="UP000240883"/>
    </source>
</evidence>
<dbReference type="OrthoDB" id="3353407at2759"/>
<dbReference type="PANTHER" id="PTHR36205:SF1">
    <property type="entry name" value="MAJOR FACILITATOR SUPERFAMILY TRANSPORTER"/>
    <property type="match status" value="1"/>
</dbReference>
<feature type="compositionally biased region" description="Basic and acidic residues" evidence="1">
    <location>
        <begin position="355"/>
        <end position="399"/>
    </location>
</feature>
<keyword evidence="2" id="KW-1133">Transmembrane helix</keyword>
<reference evidence="3 4" key="1">
    <citation type="journal article" date="2018" name="Front. Microbiol.">
        <title>Genome-Wide Analysis of Corynespora cassiicola Leaf Fall Disease Putative Effectors.</title>
        <authorList>
            <person name="Lopez D."/>
            <person name="Ribeiro S."/>
            <person name="Label P."/>
            <person name="Fumanal B."/>
            <person name="Venisse J.S."/>
            <person name="Kohler A."/>
            <person name="de Oliveira R.R."/>
            <person name="Labutti K."/>
            <person name="Lipzen A."/>
            <person name="Lail K."/>
            <person name="Bauer D."/>
            <person name="Ohm R.A."/>
            <person name="Barry K.W."/>
            <person name="Spatafora J."/>
            <person name="Grigoriev I.V."/>
            <person name="Martin F.M."/>
            <person name="Pujade-Renaud V."/>
        </authorList>
    </citation>
    <scope>NUCLEOTIDE SEQUENCE [LARGE SCALE GENOMIC DNA]</scope>
    <source>
        <strain evidence="3 4">Philippines</strain>
    </source>
</reference>
<keyword evidence="2" id="KW-0472">Membrane</keyword>
<dbReference type="PANTHER" id="PTHR36205">
    <property type="entry name" value="CHROMOSOME 19, WHOLE GENOME SHOTGUN SEQUENCE"/>
    <property type="match status" value="1"/>
</dbReference>
<dbReference type="AlphaFoldDB" id="A0A2T2NFW2"/>
<feature type="region of interest" description="Disordered" evidence="1">
    <location>
        <begin position="602"/>
        <end position="634"/>
    </location>
</feature>
<accession>A0A2T2NFW2</accession>
<evidence type="ECO:0000313" key="3">
    <source>
        <dbReference type="EMBL" id="PSN64146.1"/>
    </source>
</evidence>
<gene>
    <name evidence="3" type="ORF">BS50DRAFT_679281</name>
</gene>
<dbReference type="Pfam" id="PF11885">
    <property type="entry name" value="DUF3405"/>
    <property type="match status" value="1"/>
</dbReference>
<keyword evidence="4" id="KW-1185">Reference proteome</keyword>
<evidence type="ECO:0000256" key="1">
    <source>
        <dbReference type="SAM" id="MobiDB-lite"/>
    </source>
</evidence>
<dbReference type="EMBL" id="KZ678139">
    <property type="protein sequence ID" value="PSN64146.1"/>
    <property type="molecule type" value="Genomic_DNA"/>
</dbReference>
<feature type="region of interest" description="Disordered" evidence="1">
    <location>
        <begin position="13"/>
        <end position="84"/>
    </location>
</feature>